<keyword evidence="1 2" id="KW-0732">Signal</keyword>
<dbReference type="Gene3D" id="3.40.190.10">
    <property type="entry name" value="Periplasmic binding protein-like II"/>
    <property type="match status" value="2"/>
</dbReference>
<accession>A0A0X3USC0</accession>
<dbReference type="PROSITE" id="PS51257">
    <property type="entry name" value="PROKAR_LIPOPROTEIN"/>
    <property type="match status" value="1"/>
</dbReference>
<feature type="chain" id="PRO_5039031808" evidence="2">
    <location>
        <begin position="25"/>
        <end position="384"/>
    </location>
</feature>
<organism evidence="3 4">
    <name type="scientific">Streptomyces regalis</name>
    <dbReference type="NCBI Taxonomy" id="68262"/>
    <lineage>
        <taxon>Bacteria</taxon>
        <taxon>Bacillati</taxon>
        <taxon>Actinomycetota</taxon>
        <taxon>Actinomycetes</taxon>
        <taxon>Kitasatosporales</taxon>
        <taxon>Streptomycetaceae</taxon>
        <taxon>Streptomyces</taxon>
    </lineage>
</organism>
<protein>
    <submittedName>
        <fullName evidence="3">ABC transporter substrate-binding protein</fullName>
    </submittedName>
</protein>
<feature type="signal peptide" evidence="2">
    <location>
        <begin position="1"/>
        <end position="24"/>
    </location>
</feature>
<dbReference type="RefSeq" id="WP_062704040.1">
    <property type="nucleotide sequence ID" value="NZ_LLZG01000153.1"/>
</dbReference>
<evidence type="ECO:0000313" key="3">
    <source>
        <dbReference type="EMBL" id="KUL35473.1"/>
    </source>
</evidence>
<name>A0A0X3USC0_9ACTN</name>
<dbReference type="GO" id="GO:0030288">
    <property type="term" value="C:outer membrane-bounded periplasmic space"/>
    <property type="evidence" value="ECO:0007669"/>
    <property type="project" value="TreeGrafter"/>
</dbReference>
<dbReference type="EMBL" id="LLZG01000153">
    <property type="protein sequence ID" value="KUL35473.1"/>
    <property type="molecule type" value="Genomic_DNA"/>
</dbReference>
<dbReference type="PANTHER" id="PTHR30006:SF2">
    <property type="entry name" value="ABC TRANSPORTER SUBSTRATE-BINDING PROTEIN"/>
    <property type="match status" value="1"/>
</dbReference>
<evidence type="ECO:0000256" key="2">
    <source>
        <dbReference type="SAM" id="SignalP"/>
    </source>
</evidence>
<comment type="caution">
    <text evidence="3">The sequence shown here is derived from an EMBL/GenBank/DDBJ whole genome shotgun (WGS) entry which is preliminary data.</text>
</comment>
<evidence type="ECO:0000313" key="4">
    <source>
        <dbReference type="Proteomes" id="UP000053923"/>
    </source>
</evidence>
<keyword evidence="4" id="KW-1185">Reference proteome</keyword>
<dbReference type="SUPFAM" id="SSF53850">
    <property type="entry name" value="Periplasmic binding protein-like II"/>
    <property type="match status" value="1"/>
</dbReference>
<dbReference type="GO" id="GO:0030975">
    <property type="term" value="F:thiamine binding"/>
    <property type="evidence" value="ECO:0007669"/>
    <property type="project" value="TreeGrafter"/>
</dbReference>
<dbReference type="Proteomes" id="UP000053923">
    <property type="component" value="Unassembled WGS sequence"/>
</dbReference>
<sequence length="384" mass="41156">MTAPRARAAAALGCFILAALGLSSCNNTPPPRPAKPSLATSAANAGGMDALIAAAKREGTLRAMALPRDWANYGGLFDGFEKKYGITVTVENAHGHSEDEIDAVKQRGKGPEALDVLDVGDTFARSAVRQNLLAPYKVTAYDSIPRSQKDPQARWSNNYGGYMSIGCNADRVKRCPQTFADLLNPRYKGAVALSGDPTRSGTAFAGVFAAALANGGSFDDIQPGLDFFAKLKKRGNFNPVESNSDTVASGRTLIGINWDYINLGYADQPRGSALTWKVSIPFDGTFAQYFALAVNKNAPHPAAARLWQEYVFSTAGQNLRLHGFARPVLMATMEKDGTLDTTAAARLPTVEGTPHFPTDEQLEKAREAVAQGWPKAMSGRAQRR</sequence>
<gene>
    <name evidence="3" type="ORF">ADL12_20070</name>
</gene>
<proteinExistence type="predicted"/>
<dbReference type="Pfam" id="PF13343">
    <property type="entry name" value="SBP_bac_6"/>
    <property type="match status" value="1"/>
</dbReference>
<dbReference type="GO" id="GO:0015888">
    <property type="term" value="P:thiamine transport"/>
    <property type="evidence" value="ECO:0007669"/>
    <property type="project" value="TreeGrafter"/>
</dbReference>
<evidence type="ECO:0000256" key="1">
    <source>
        <dbReference type="ARBA" id="ARBA00022729"/>
    </source>
</evidence>
<dbReference type="GO" id="GO:0030976">
    <property type="term" value="F:thiamine pyrophosphate binding"/>
    <property type="evidence" value="ECO:0007669"/>
    <property type="project" value="TreeGrafter"/>
</dbReference>
<dbReference type="PANTHER" id="PTHR30006">
    <property type="entry name" value="THIAMINE-BINDING PERIPLASMIC PROTEIN-RELATED"/>
    <property type="match status" value="1"/>
</dbReference>
<reference evidence="4" key="1">
    <citation type="submission" date="2015-10" db="EMBL/GenBank/DDBJ databases">
        <authorList>
            <person name="Ju K.-S."/>
            <person name="Doroghazi J.R."/>
            <person name="Metcalf W.W."/>
        </authorList>
    </citation>
    <scope>NUCLEOTIDE SEQUENCE [LARGE SCALE GENOMIC DNA]</scope>
    <source>
        <strain evidence="4">NRRL 3151</strain>
    </source>
</reference>
<dbReference type="AlphaFoldDB" id="A0A0X3USC0"/>